<dbReference type="Gene3D" id="2.170.130.10">
    <property type="entry name" value="TonB-dependent receptor, plug domain"/>
    <property type="match status" value="1"/>
</dbReference>
<keyword evidence="8 13" id="KW-0675">Receptor</keyword>
<dbReference type="Gene3D" id="2.40.170.20">
    <property type="entry name" value="TonB-dependent receptor, beta-barrel domain"/>
    <property type="match status" value="1"/>
</dbReference>
<dbReference type="AlphaFoldDB" id="A0A0E9M2K8"/>
<keyword evidence="9" id="KW-0998">Cell outer membrane</keyword>
<keyword evidence="6 10" id="KW-0798">TonB box</keyword>
<keyword evidence="4" id="KW-0812">Transmembrane</keyword>
<evidence type="ECO:0000256" key="2">
    <source>
        <dbReference type="ARBA" id="ARBA00022448"/>
    </source>
</evidence>
<comment type="subcellular location">
    <subcellularLocation>
        <location evidence="1">Cell outer membrane</location>
        <topology evidence="1">Multi-pass membrane protein</topology>
    </subcellularLocation>
</comment>
<keyword evidence="2" id="KW-0813">Transport</keyword>
<evidence type="ECO:0000256" key="8">
    <source>
        <dbReference type="ARBA" id="ARBA00023170"/>
    </source>
</evidence>
<name>A0A0E9M2K8_9BACT</name>
<dbReference type="STRING" id="1236989.JCM15548_14148"/>
<dbReference type="EMBL" id="BAZW01000060">
    <property type="protein sequence ID" value="GAO31754.1"/>
    <property type="molecule type" value="Genomic_DNA"/>
</dbReference>
<dbReference type="InterPro" id="IPR036942">
    <property type="entry name" value="Beta-barrel_TonB_sf"/>
</dbReference>
<evidence type="ECO:0000259" key="11">
    <source>
        <dbReference type="Pfam" id="PF00593"/>
    </source>
</evidence>
<evidence type="ECO:0000313" key="13">
    <source>
        <dbReference type="EMBL" id="GAO31754.1"/>
    </source>
</evidence>
<feature type="domain" description="TonB-dependent receptor plug" evidence="12">
    <location>
        <begin position="184"/>
        <end position="275"/>
    </location>
</feature>
<sequence>MNLGNSRGSTRDLIHLLESASGWTISYSNRLCMQDDLQLSGTPQSVLEHLNDIFAACPFAYIIRDNRIILRPMDPAEVTYTVSGFVRDKTTGESLPAANIYNPSTGSGTVSNNYGFFSLSLSPGRHRLQASYVGFLNESVEFEIKRDTVLHFDLLGSLLLKEVSVKGDRPREIIHTTKMGATLIPVEEIRQTPALLGETDLVKNIQMLPGIQGGSEGFSGLYVRGGGPDQNLILLDDVPVYNIGHLLGFFSIFNADAVKHVAVHKGSFPARYGGRLSSVIDIRMFEGNTEKIKGTVNLGLLSSGVSLDGPVIKDQSGFAISFRRTYIDAIAGLVQRNNDETTNYYFFDFNAKYNHTINPKNRLYFNTYWGRDKYFTTYNFQPLDNESPSRQSSINDENNAGWGNFVGALRWNYIISPKLFSNLTATYSDYRFFIGVKRSNQINNAYDTFEQRYVSGIRDYGVKIDMDYYPSNNHLVKFGGGAIRHDFNPGIDIIQRSLSTAEPVDTTLGKINLTGGEFHAYLEDEWTIREKLRINAGLRGVVFTGESKMYHSLEPRLALSYELRPDITLRGAYSGMSQFIHLVSSSNVTLPTDLWLPVTDRIAPMSSSQVNIGGDIYLNPQRSYNLNIDFYYKELNDLLHYKESTGFFDYSTNWEDKLTKGYGDSYGMEVLLSKSGGKLTGWLGYTLAKTTNTFPELNNGKSFAARYDRRHAANLSLNYQFTKRTDAGLMWQYGSGTPITLPSEKYYAPDYPHYNATNGSGYSENAKEINGFRMPAFHRMDIGFNFSKERRRTSRIWSVGVINVYGRQNPFLLYFASESDDEPGSSSRNLKQLSLFPFPIPYVKYTLKF</sequence>
<gene>
    <name evidence="13" type="ORF">JCM15548_14148</name>
</gene>
<dbReference type="SUPFAM" id="SSF56935">
    <property type="entry name" value="Porins"/>
    <property type="match status" value="1"/>
</dbReference>
<evidence type="ECO:0000259" key="12">
    <source>
        <dbReference type="Pfam" id="PF07715"/>
    </source>
</evidence>
<dbReference type="InterPro" id="IPR037066">
    <property type="entry name" value="Plug_dom_sf"/>
</dbReference>
<evidence type="ECO:0000256" key="10">
    <source>
        <dbReference type="RuleBase" id="RU003357"/>
    </source>
</evidence>
<dbReference type="PANTHER" id="PTHR30069:SF29">
    <property type="entry name" value="HEMOGLOBIN AND HEMOGLOBIN-HAPTOGLOBIN-BINDING PROTEIN 1-RELATED"/>
    <property type="match status" value="1"/>
</dbReference>
<dbReference type="GO" id="GO:0009279">
    <property type="term" value="C:cell outer membrane"/>
    <property type="evidence" value="ECO:0007669"/>
    <property type="project" value="UniProtKB-SubCell"/>
</dbReference>
<dbReference type="Pfam" id="PF00593">
    <property type="entry name" value="TonB_dep_Rec_b-barrel"/>
    <property type="match status" value="1"/>
</dbReference>
<evidence type="ECO:0000256" key="3">
    <source>
        <dbReference type="ARBA" id="ARBA00022452"/>
    </source>
</evidence>
<keyword evidence="14" id="KW-1185">Reference proteome</keyword>
<keyword evidence="5" id="KW-0732">Signal</keyword>
<dbReference type="SUPFAM" id="SSF49464">
    <property type="entry name" value="Carboxypeptidase regulatory domain-like"/>
    <property type="match status" value="1"/>
</dbReference>
<dbReference type="InterPro" id="IPR008969">
    <property type="entry name" value="CarboxyPept-like_regulatory"/>
</dbReference>
<protein>
    <submittedName>
        <fullName evidence="13">TonB-dependent receptor</fullName>
    </submittedName>
</protein>
<keyword evidence="7 10" id="KW-0472">Membrane</keyword>
<dbReference type="GO" id="GO:0044718">
    <property type="term" value="P:siderophore transmembrane transport"/>
    <property type="evidence" value="ECO:0007669"/>
    <property type="project" value="TreeGrafter"/>
</dbReference>
<dbReference type="Pfam" id="PF07715">
    <property type="entry name" value="Plug"/>
    <property type="match status" value="1"/>
</dbReference>
<comment type="caution">
    <text evidence="13">The sequence shown here is derived from an EMBL/GenBank/DDBJ whole genome shotgun (WGS) entry which is preliminary data.</text>
</comment>
<dbReference type="PANTHER" id="PTHR30069">
    <property type="entry name" value="TONB-DEPENDENT OUTER MEMBRANE RECEPTOR"/>
    <property type="match status" value="1"/>
</dbReference>
<evidence type="ECO:0000256" key="9">
    <source>
        <dbReference type="ARBA" id="ARBA00023237"/>
    </source>
</evidence>
<proteinExistence type="inferred from homology"/>
<dbReference type="InterPro" id="IPR039426">
    <property type="entry name" value="TonB-dep_rcpt-like"/>
</dbReference>
<dbReference type="InterPro" id="IPR000531">
    <property type="entry name" value="Beta-barrel_TonB"/>
</dbReference>
<evidence type="ECO:0000256" key="4">
    <source>
        <dbReference type="ARBA" id="ARBA00022692"/>
    </source>
</evidence>
<evidence type="ECO:0000256" key="7">
    <source>
        <dbReference type="ARBA" id="ARBA00023136"/>
    </source>
</evidence>
<comment type="similarity">
    <text evidence="10">Belongs to the TonB-dependent receptor family.</text>
</comment>
<organism evidence="13 14">
    <name type="scientific">Geofilum rubicundum JCM 15548</name>
    <dbReference type="NCBI Taxonomy" id="1236989"/>
    <lineage>
        <taxon>Bacteria</taxon>
        <taxon>Pseudomonadati</taxon>
        <taxon>Bacteroidota</taxon>
        <taxon>Bacteroidia</taxon>
        <taxon>Marinilabiliales</taxon>
        <taxon>Marinilabiliaceae</taxon>
        <taxon>Geofilum</taxon>
    </lineage>
</organism>
<dbReference type="Proteomes" id="UP000032900">
    <property type="component" value="Unassembled WGS sequence"/>
</dbReference>
<feature type="domain" description="TonB-dependent receptor-like beta-barrel" evidence="11">
    <location>
        <begin position="348"/>
        <end position="803"/>
    </location>
</feature>
<dbReference type="Gene3D" id="2.60.40.1120">
    <property type="entry name" value="Carboxypeptidase-like, regulatory domain"/>
    <property type="match status" value="1"/>
</dbReference>
<keyword evidence="3" id="KW-1134">Transmembrane beta strand</keyword>
<reference evidence="13 14" key="1">
    <citation type="journal article" date="2015" name="Microbes Environ.">
        <title>Distribution and evolution of nitrogen fixation genes in the phylum bacteroidetes.</title>
        <authorList>
            <person name="Inoue J."/>
            <person name="Oshima K."/>
            <person name="Suda W."/>
            <person name="Sakamoto M."/>
            <person name="Iino T."/>
            <person name="Noda S."/>
            <person name="Hongoh Y."/>
            <person name="Hattori M."/>
            <person name="Ohkuma M."/>
        </authorList>
    </citation>
    <scope>NUCLEOTIDE SEQUENCE [LARGE SCALE GENOMIC DNA]</scope>
    <source>
        <strain evidence="13">JCM 15548</strain>
    </source>
</reference>
<evidence type="ECO:0000256" key="5">
    <source>
        <dbReference type="ARBA" id="ARBA00022729"/>
    </source>
</evidence>
<evidence type="ECO:0000313" key="14">
    <source>
        <dbReference type="Proteomes" id="UP000032900"/>
    </source>
</evidence>
<dbReference type="InterPro" id="IPR012910">
    <property type="entry name" value="Plug_dom"/>
</dbReference>
<dbReference type="Pfam" id="PF13715">
    <property type="entry name" value="CarbopepD_reg_2"/>
    <property type="match status" value="1"/>
</dbReference>
<accession>A0A0E9M2K8</accession>
<evidence type="ECO:0000256" key="6">
    <source>
        <dbReference type="ARBA" id="ARBA00023077"/>
    </source>
</evidence>
<dbReference type="GO" id="GO:0015344">
    <property type="term" value="F:siderophore uptake transmembrane transporter activity"/>
    <property type="evidence" value="ECO:0007669"/>
    <property type="project" value="TreeGrafter"/>
</dbReference>
<evidence type="ECO:0000256" key="1">
    <source>
        <dbReference type="ARBA" id="ARBA00004571"/>
    </source>
</evidence>